<keyword evidence="1" id="KW-1133">Transmembrane helix</keyword>
<feature type="transmembrane region" description="Helical" evidence="1">
    <location>
        <begin position="92"/>
        <end position="115"/>
    </location>
</feature>
<dbReference type="EMBL" id="VHLG01000032">
    <property type="protein sequence ID" value="TPW26353.1"/>
    <property type="molecule type" value="Genomic_DNA"/>
</dbReference>
<dbReference type="AlphaFoldDB" id="A0A506TWA6"/>
<gene>
    <name evidence="2" type="ORF">FJU08_22365</name>
</gene>
<reference evidence="2 3" key="1">
    <citation type="submission" date="2019-06" db="EMBL/GenBank/DDBJ databases">
        <authorList>
            <person name="Li M."/>
        </authorList>
    </citation>
    <scope>NUCLEOTIDE SEQUENCE [LARGE SCALE GENOMIC DNA]</scope>
    <source>
        <strain evidence="2 3">BGMRC2036</strain>
    </source>
</reference>
<organism evidence="2 3">
    <name type="scientific">Martelella alba</name>
    <dbReference type="NCBI Taxonomy" id="2590451"/>
    <lineage>
        <taxon>Bacteria</taxon>
        <taxon>Pseudomonadati</taxon>
        <taxon>Pseudomonadota</taxon>
        <taxon>Alphaproteobacteria</taxon>
        <taxon>Hyphomicrobiales</taxon>
        <taxon>Aurantimonadaceae</taxon>
        <taxon>Martelella</taxon>
    </lineage>
</organism>
<keyword evidence="1" id="KW-0812">Transmembrane</keyword>
<keyword evidence="3" id="KW-1185">Reference proteome</keyword>
<proteinExistence type="predicted"/>
<dbReference type="OrthoDB" id="8227988at2"/>
<comment type="caution">
    <text evidence="2">The sequence shown here is derived from an EMBL/GenBank/DDBJ whole genome shotgun (WGS) entry which is preliminary data.</text>
</comment>
<dbReference type="Proteomes" id="UP000318801">
    <property type="component" value="Unassembled WGS sequence"/>
</dbReference>
<evidence type="ECO:0000256" key="1">
    <source>
        <dbReference type="SAM" id="Phobius"/>
    </source>
</evidence>
<name>A0A506TWA6_9HYPH</name>
<evidence type="ECO:0000313" key="2">
    <source>
        <dbReference type="EMBL" id="TPW26353.1"/>
    </source>
</evidence>
<dbReference type="RefSeq" id="WP_141151255.1">
    <property type="nucleotide sequence ID" value="NZ_VHLG01000032.1"/>
</dbReference>
<evidence type="ECO:0000313" key="3">
    <source>
        <dbReference type="Proteomes" id="UP000318801"/>
    </source>
</evidence>
<protein>
    <submittedName>
        <fullName evidence="2">Tail assembly protein</fullName>
    </submittedName>
</protein>
<sequence>MRNIHLHGGLGRRFGPVFRLDVASAGEAGQALSAVLPGFRAYAMERNFRVIRGPVEGGIPLGQGDLDFRLGSADLHIVPVLAGAGNRGLGKIVAGVFLVGAAFFLPGSVTGLGVLGTTVGGAMKGLGVALALSGLGQMLSPSAKTTSSSTEDQASYLFNGGANVTTEGGPVPLVYGKGFRVAPVLIAAGLSTEDAAL</sequence>
<keyword evidence="1" id="KW-0472">Membrane</keyword>
<accession>A0A506TWA6</accession>